<dbReference type="GO" id="GO:0016829">
    <property type="term" value="F:lyase activity"/>
    <property type="evidence" value="ECO:0007669"/>
    <property type="project" value="UniProtKB-KW"/>
</dbReference>
<dbReference type="Proteomes" id="UP001566132">
    <property type="component" value="Unassembled WGS sequence"/>
</dbReference>
<comment type="pathway">
    <text evidence="2">Amino-acid biosynthesis; L-cysteine biosynthesis; L-cysteine from L-homocysteine and L-serine: step 2/2.</text>
</comment>
<dbReference type="Pfam" id="PF01053">
    <property type="entry name" value="Cys_Met_Meta_PP"/>
    <property type="match status" value="2"/>
</dbReference>
<dbReference type="Gene3D" id="3.90.1150.10">
    <property type="entry name" value="Aspartate Aminotransferase, domain 1"/>
    <property type="match status" value="1"/>
</dbReference>
<evidence type="ECO:0000256" key="7">
    <source>
        <dbReference type="ARBA" id="ARBA00023239"/>
    </source>
</evidence>
<keyword evidence="11" id="KW-1185">Reference proteome</keyword>
<evidence type="ECO:0000256" key="1">
    <source>
        <dbReference type="ARBA" id="ARBA00001933"/>
    </source>
</evidence>
<evidence type="ECO:0000256" key="9">
    <source>
        <dbReference type="RuleBase" id="RU362118"/>
    </source>
</evidence>
<accession>A0ABD1EJP3</accession>
<dbReference type="AlphaFoldDB" id="A0ABD1EJP3"/>
<dbReference type="PANTHER" id="PTHR11808:SF15">
    <property type="entry name" value="CYSTATHIONINE GAMMA-LYASE"/>
    <property type="match status" value="1"/>
</dbReference>
<gene>
    <name evidence="10" type="ORF">ABEB36_010273</name>
</gene>
<evidence type="ECO:0000256" key="8">
    <source>
        <dbReference type="ARBA" id="ARBA00029853"/>
    </source>
</evidence>
<evidence type="ECO:0000256" key="2">
    <source>
        <dbReference type="ARBA" id="ARBA00005038"/>
    </source>
</evidence>
<evidence type="ECO:0000256" key="4">
    <source>
        <dbReference type="ARBA" id="ARBA00012085"/>
    </source>
</evidence>
<dbReference type="FunFam" id="3.40.640.10:FF:000046">
    <property type="entry name" value="Cystathionine gamma-lyase"/>
    <property type="match status" value="1"/>
</dbReference>
<keyword evidence="5 9" id="KW-0663">Pyridoxal phosphate</keyword>
<dbReference type="InterPro" id="IPR000277">
    <property type="entry name" value="Cys/Met-Metab_PyrdxlP-dep_enz"/>
</dbReference>
<evidence type="ECO:0000256" key="6">
    <source>
        <dbReference type="ARBA" id="ARBA00023192"/>
    </source>
</evidence>
<comment type="similarity">
    <text evidence="3 9">Belongs to the trans-sulfuration enzymes family.</text>
</comment>
<comment type="cofactor">
    <cofactor evidence="1 9">
        <name>pyridoxal 5'-phosphate</name>
        <dbReference type="ChEBI" id="CHEBI:597326"/>
    </cofactor>
</comment>
<dbReference type="EC" id="4.4.1.1" evidence="4"/>
<dbReference type="CDD" id="cd00614">
    <property type="entry name" value="CGS_like"/>
    <property type="match status" value="1"/>
</dbReference>
<dbReference type="PIRSF" id="PIRSF001434">
    <property type="entry name" value="CGS"/>
    <property type="match status" value="1"/>
</dbReference>
<dbReference type="Gene3D" id="3.40.640.10">
    <property type="entry name" value="Type I PLP-dependent aspartate aminotransferase-like (Major domain)"/>
    <property type="match status" value="1"/>
</dbReference>
<dbReference type="FunFam" id="3.90.1150.10:FF:000008">
    <property type="entry name" value="Cystathionine gamma-synthase"/>
    <property type="match status" value="1"/>
</dbReference>
<organism evidence="10 11">
    <name type="scientific">Hypothenemus hampei</name>
    <name type="common">Coffee berry borer</name>
    <dbReference type="NCBI Taxonomy" id="57062"/>
    <lineage>
        <taxon>Eukaryota</taxon>
        <taxon>Metazoa</taxon>
        <taxon>Ecdysozoa</taxon>
        <taxon>Arthropoda</taxon>
        <taxon>Hexapoda</taxon>
        <taxon>Insecta</taxon>
        <taxon>Pterygota</taxon>
        <taxon>Neoptera</taxon>
        <taxon>Endopterygota</taxon>
        <taxon>Coleoptera</taxon>
        <taxon>Polyphaga</taxon>
        <taxon>Cucujiformia</taxon>
        <taxon>Curculionidae</taxon>
        <taxon>Scolytinae</taxon>
        <taxon>Hypothenemus</taxon>
    </lineage>
</organism>
<dbReference type="SUPFAM" id="SSF53383">
    <property type="entry name" value="PLP-dependent transferases"/>
    <property type="match status" value="1"/>
</dbReference>
<evidence type="ECO:0000256" key="5">
    <source>
        <dbReference type="ARBA" id="ARBA00022898"/>
    </source>
</evidence>
<evidence type="ECO:0000313" key="10">
    <source>
        <dbReference type="EMBL" id="KAL1494722.1"/>
    </source>
</evidence>
<keyword evidence="6" id="KW-0198">Cysteine biosynthesis</keyword>
<proteinExistence type="inferred from homology"/>
<evidence type="ECO:0000313" key="11">
    <source>
        <dbReference type="Proteomes" id="UP001566132"/>
    </source>
</evidence>
<dbReference type="EMBL" id="JBDJPC010000007">
    <property type="protein sequence ID" value="KAL1494722.1"/>
    <property type="molecule type" value="Genomic_DNA"/>
</dbReference>
<sequence>MTSQNDFLPYPKGFATAAVHHGQEPEEWDSMAIVAPIVTSATFKQFAPAQPKKFEYGRSGNPTREVLEKVLAKLNNAKYGLAFSSGMGATSAVLGLLNAGDQIIIGNHLYGGTRLLFNRVATKFGIKVTFLDMSDLPTFEKNINENTKVIWIETPTNPTMQVVDIKAVSEITKRHNIILVFDNTFLTPYLLQPMQFGVDIFLAMGNVPSPFDCYQVNRGLKTLALRMEKHKENALLVAKYLENHPKVEKVLHPGLPSHPQHDLFKQQTSGHSGTFSFYLKGDLETSKKFLTAVKLVALAGSLGGCESLIELPCVLSQASLTPEQRKVLGVTESLIRISVGIEDVEDIIADLEQAFKSL</sequence>
<reference evidence="10 11" key="1">
    <citation type="submission" date="2024-05" db="EMBL/GenBank/DDBJ databases">
        <title>Genetic variation in Jamaican populations of the coffee berry borer (Hypothenemus hampei).</title>
        <authorList>
            <person name="Errbii M."/>
            <person name="Myrie A."/>
        </authorList>
    </citation>
    <scope>NUCLEOTIDE SEQUENCE [LARGE SCALE GENOMIC DNA]</scope>
    <source>
        <strain evidence="10">JA-Hopewell-2020-01-JO</strain>
        <tissue evidence="10">Whole body</tissue>
    </source>
</reference>
<dbReference type="InterPro" id="IPR015422">
    <property type="entry name" value="PyrdxlP-dep_Trfase_small"/>
</dbReference>
<keyword evidence="7" id="KW-0456">Lyase</keyword>
<keyword evidence="6" id="KW-0028">Amino-acid biosynthesis</keyword>
<comment type="caution">
    <text evidence="10">The sequence shown here is derived from an EMBL/GenBank/DDBJ whole genome shotgun (WGS) entry which is preliminary data.</text>
</comment>
<dbReference type="PANTHER" id="PTHR11808">
    <property type="entry name" value="TRANS-SULFURATION ENZYME FAMILY MEMBER"/>
    <property type="match status" value="1"/>
</dbReference>
<dbReference type="GO" id="GO:0019344">
    <property type="term" value="P:cysteine biosynthetic process"/>
    <property type="evidence" value="ECO:0007669"/>
    <property type="project" value="UniProtKB-KW"/>
</dbReference>
<protein>
    <recommendedName>
        <fullName evidence="4">cystathionine gamma-lyase</fullName>
        <ecNumber evidence="4">4.4.1.1</ecNumber>
    </recommendedName>
    <alternativeName>
        <fullName evidence="8">Gamma-cystathionase</fullName>
    </alternativeName>
</protein>
<dbReference type="InterPro" id="IPR015424">
    <property type="entry name" value="PyrdxlP-dep_Trfase"/>
</dbReference>
<name>A0ABD1EJP3_HYPHA</name>
<evidence type="ECO:0000256" key="3">
    <source>
        <dbReference type="ARBA" id="ARBA00009077"/>
    </source>
</evidence>
<dbReference type="InterPro" id="IPR015421">
    <property type="entry name" value="PyrdxlP-dep_Trfase_major"/>
</dbReference>